<comment type="subunit">
    <text evidence="6">Homodimer.</text>
</comment>
<dbReference type="GO" id="GO:0010181">
    <property type="term" value="F:FMN binding"/>
    <property type="evidence" value="ECO:0007669"/>
    <property type="project" value="UniProtKB-UniRule"/>
</dbReference>
<feature type="binding site" evidence="6">
    <location>
        <begin position="97"/>
        <end position="100"/>
    </location>
    <ligand>
        <name>FMN</name>
        <dbReference type="ChEBI" id="CHEBI:58210"/>
    </ligand>
</feature>
<comment type="caution">
    <text evidence="9">The sequence shown here is derived from an EMBL/GenBank/DDBJ whole genome shotgun (WGS) entry which is preliminary data.</text>
</comment>
<dbReference type="EC" id="1.6.5.-" evidence="6"/>
<organism evidence="9 10">
    <name type="scientific">Stenomitos frigidus ULC18</name>
    <dbReference type="NCBI Taxonomy" id="2107698"/>
    <lineage>
        <taxon>Bacteria</taxon>
        <taxon>Bacillati</taxon>
        <taxon>Cyanobacteriota</taxon>
        <taxon>Cyanophyceae</taxon>
        <taxon>Leptolyngbyales</taxon>
        <taxon>Leptolyngbyaceae</taxon>
        <taxon>Stenomitos</taxon>
    </lineage>
</organism>
<keyword evidence="10" id="KW-1185">Reference proteome</keyword>
<protein>
    <recommendedName>
        <fullName evidence="6">FMN dependent NADH:quinone oxidoreductase</fullName>
        <ecNumber evidence="6">1.6.5.-</ecNumber>
    </recommendedName>
    <alternativeName>
        <fullName evidence="6">Azo-dye reductase</fullName>
    </alternativeName>
    <alternativeName>
        <fullName evidence="6">FMN-dependent NADH-azo compound oxidoreductase</fullName>
    </alternativeName>
    <alternativeName>
        <fullName evidence="6">FMN-dependent NADH-azoreductase</fullName>
        <ecNumber evidence="6">1.7.1.17</ecNumber>
    </alternativeName>
</protein>
<dbReference type="Gene3D" id="3.40.50.360">
    <property type="match status" value="1"/>
</dbReference>
<evidence type="ECO:0000256" key="6">
    <source>
        <dbReference type="HAMAP-Rule" id="MF_01216"/>
    </source>
</evidence>
<reference evidence="9 10" key="2">
    <citation type="submission" date="2018-03" db="EMBL/GenBank/DDBJ databases">
        <title>The ancient ancestry and fast evolution of plastids.</title>
        <authorList>
            <person name="Moore K.R."/>
            <person name="Magnabosco C."/>
            <person name="Momper L."/>
            <person name="Gold D.A."/>
            <person name="Bosak T."/>
            <person name="Fournier G.P."/>
        </authorList>
    </citation>
    <scope>NUCLEOTIDE SEQUENCE [LARGE SCALE GENOMIC DNA]</scope>
    <source>
        <strain evidence="9 10">ULC18</strain>
    </source>
</reference>
<proteinExistence type="inferred from homology"/>
<evidence type="ECO:0000313" key="9">
    <source>
        <dbReference type="EMBL" id="PSB25613.1"/>
    </source>
</evidence>
<comment type="similarity">
    <text evidence="6">Belongs to the azoreductase type 1 family.</text>
</comment>
<name>A0A2T1DYL7_9CYAN</name>
<feature type="region of interest" description="Disordered" evidence="7">
    <location>
        <begin position="1"/>
        <end position="20"/>
    </location>
</feature>
<dbReference type="Proteomes" id="UP000239576">
    <property type="component" value="Unassembled WGS sequence"/>
</dbReference>
<dbReference type="PANTHER" id="PTHR43741:SF2">
    <property type="entry name" value="FMN-DEPENDENT NADH:QUINONE OXIDOREDUCTASE"/>
    <property type="match status" value="1"/>
</dbReference>
<evidence type="ECO:0000256" key="4">
    <source>
        <dbReference type="ARBA" id="ARBA00023027"/>
    </source>
</evidence>
<comment type="function">
    <text evidence="6">Also exhibits azoreductase activity. Catalyzes the reductive cleavage of the azo bond in aromatic azo compounds to the corresponding amines.</text>
</comment>
<dbReference type="SUPFAM" id="SSF52218">
    <property type="entry name" value="Flavoproteins"/>
    <property type="match status" value="1"/>
</dbReference>
<dbReference type="HAMAP" id="MF_01216">
    <property type="entry name" value="Azoreductase_type1"/>
    <property type="match status" value="1"/>
</dbReference>
<dbReference type="Pfam" id="PF02525">
    <property type="entry name" value="Flavodoxin_2"/>
    <property type="match status" value="1"/>
</dbReference>
<evidence type="ECO:0000256" key="5">
    <source>
        <dbReference type="ARBA" id="ARBA00048542"/>
    </source>
</evidence>
<dbReference type="GO" id="GO:0009055">
    <property type="term" value="F:electron transfer activity"/>
    <property type="evidence" value="ECO:0007669"/>
    <property type="project" value="UniProtKB-UniRule"/>
</dbReference>
<evidence type="ECO:0000256" key="1">
    <source>
        <dbReference type="ARBA" id="ARBA00022630"/>
    </source>
</evidence>
<keyword evidence="2 6" id="KW-0288">FMN</keyword>
<reference evidence="10" key="1">
    <citation type="submission" date="2018-02" db="EMBL/GenBank/DDBJ databases">
        <authorList>
            <person name="Moore K."/>
            <person name="Momper L."/>
        </authorList>
    </citation>
    <scope>NUCLEOTIDE SEQUENCE [LARGE SCALE GENOMIC DNA]</scope>
    <source>
        <strain evidence="10">ULC18</strain>
    </source>
</reference>
<comment type="catalytic activity">
    <reaction evidence="5">
        <text>N,N-dimethyl-1,4-phenylenediamine + anthranilate + 2 NAD(+) = 2-(4-dimethylaminophenyl)diazenylbenzoate + 2 NADH + 2 H(+)</text>
        <dbReference type="Rhea" id="RHEA:55872"/>
        <dbReference type="ChEBI" id="CHEBI:15378"/>
        <dbReference type="ChEBI" id="CHEBI:15783"/>
        <dbReference type="ChEBI" id="CHEBI:16567"/>
        <dbReference type="ChEBI" id="CHEBI:57540"/>
        <dbReference type="ChEBI" id="CHEBI:57945"/>
        <dbReference type="ChEBI" id="CHEBI:71579"/>
        <dbReference type="EC" id="1.7.1.17"/>
    </reaction>
    <physiologicalReaction direction="right-to-left" evidence="5">
        <dbReference type="Rhea" id="RHEA:55874"/>
    </physiologicalReaction>
</comment>
<evidence type="ECO:0000313" key="10">
    <source>
        <dbReference type="Proteomes" id="UP000239576"/>
    </source>
</evidence>
<evidence type="ECO:0000256" key="2">
    <source>
        <dbReference type="ARBA" id="ARBA00022643"/>
    </source>
</evidence>
<keyword evidence="1 6" id="KW-0285">Flavoprotein</keyword>
<feature type="binding site" evidence="6">
    <location>
        <position position="10"/>
    </location>
    <ligand>
        <name>FMN</name>
        <dbReference type="ChEBI" id="CHEBI:58210"/>
    </ligand>
</feature>
<dbReference type="InterPro" id="IPR003680">
    <property type="entry name" value="Flavodoxin_fold"/>
</dbReference>
<accession>A0A2T1DYL7</accession>
<dbReference type="OrthoDB" id="9805013at2"/>
<evidence type="ECO:0000256" key="3">
    <source>
        <dbReference type="ARBA" id="ARBA00023002"/>
    </source>
</evidence>
<gene>
    <name evidence="6" type="primary">azoR</name>
    <name evidence="9" type="ORF">C7B82_22605</name>
</gene>
<dbReference type="EC" id="1.7.1.17" evidence="6"/>
<evidence type="ECO:0000256" key="7">
    <source>
        <dbReference type="SAM" id="MobiDB-lite"/>
    </source>
</evidence>
<dbReference type="GO" id="GO:0016652">
    <property type="term" value="F:oxidoreductase activity, acting on NAD(P)H as acceptor"/>
    <property type="evidence" value="ECO:0007669"/>
    <property type="project" value="UniProtKB-UniRule"/>
</dbReference>
<keyword evidence="4 6" id="KW-0520">NAD</keyword>
<dbReference type="AlphaFoldDB" id="A0A2T1DYL7"/>
<keyword evidence="3 6" id="KW-0560">Oxidoreductase</keyword>
<dbReference type="GO" id="GO:0016655">
    <property type="term" value="F:oxidoreductase activity, acting on NAD(P)H, quinone or similar compound as acceptor"/>
    <property type="evidence" value="ECO:0007669"/>
    <property type="project" value="InterPro"/>
</dbReference>
<sequence>MVHILQIDSSPRGERSHSRRMTREFVERWKQAHPTDTVTYRDVGRHPVPHVDEPWIAAAYTQQPELLTPQLQEAIRISDQLVDEFLAADVYVIGIPMYNFSIPSTFKAYIDQIVRPGRTFALEPENTACPYQPLVLGKKMVIITARGDSGFEPGGRNEKMNHQDPYLRTIFEFMGITAITFIHVENDELGGKSLAQSIASARDQVAQLVGQPL</sequence>
<comment type="catalytic activity">
    <reaction evidence="6">
        <text>2 a quinone + NADH + H(+) = 2 a 1,4-benzosemiquinone + NAD(+)</text>
        <dbReference type="Rhea" id="RHEA:65952"/>
        <dbReference type="ChEBI" id="CHEBI:15378"/>
        <dbReference type="ChEBI" id="CHEBI:57540"/>
        <dbReference type="ChEBI" id="CHEBI:57945"/>
        <dbReference type="ChEBI" id="CHEBI:132124"/>
        <dbReference type="ChEBI" id="CHEBI:134225"/>
    </reaction>
</comment>
<comment type="cofactor">
    <cofactor evidence="6">
        <name>FMN</name>
        <dbReference type="ChEBI" id="CHEBI:58210"/>
    </cofactor>
    <text evidence="6">Binds 1 FMN per subunit.</text>
</comment>
<evidence type="ECO:0000259" key="8">
    <source>
        <dbReference type="Pfam" id="PF02525"/>
    </source>
</evidence>
<dbReference type="InterPro" id="IPR023048">
    <property type="entry name" value="NADH:quinone_OxRdtase_FMN_depd"/>
</dbReference>
<dbReference type="InterPro" id="IPR029039">
    <property type="entry name" value="Flavoprotein-like_sf"/>
</dbReference>
<comment type="function">
    <text evidence="6">Quinone reductase that provides resistance to thiol-specific stress caused by electrophilic quinones.</text>
</comment>
<feature type="domain" description="Flavodoxin-like fold" evidence="8">
    <location>
        <begin position="3"/>
        <end position="207"/>
    </location>
</feature>
<comment type="caution">
    <text evidence="6">Lacks conserved residue(s) required for the propagation of feature annotation.</text>
</comment>
<feature type="compositionally biased region" description="Basic and acidic residues" evidence="7">
    <location>
        <begin position="11"/>
        <end position="20"/>
    </location>
</feature>
<dbReference type="RefSeq" id="WP_106258810.1">
    <property type="nucleotide sequence ID" value="NZ_CAWNSW010000161.1"/>
</dbReference>
<feature type="binding site" evidence="6">
    <location>
        <begin position="16"/>
        <end position="18"/>
    </location>
    <ligand>
        <name>FMN</name>
        <dbReference type="ChEBI" id="CHEBI:58210"/>
    </ligand>
</feature>
<dbReference type="InterPro" id="IPR050104">
    <property type="entry name" value="FMN-dep_NADH:Q_OxRdtase_AzoR1"/>
</dbReference>
<dbReference type="PANTHER" id="PTHR43741">
    <property type="entry name" value="FMN-DEPENDENT NADH-AZOREDUCTASE 1"/>
    <property type="match status" value="1"/>
</dbReference>
<dbReference type="EMBL" id="PVWK01000123">
    <property type="protein sequence ID" value="PSB25613.1"/>
    <property type="molecule type" value="Genomic_DNA"/>
</dbReference>